<evidence type="ECO:0008006" key="5">
    <source>
        <dbReference type="Google" id="ProtNLM"/>
    </source>
</evidence>
<dbReference type="SUPFAM" id="SSF53098">
    <property type="entry name" value="Ribonuclease H-like"/>
    <property type="match status" value="1"/>
</dbReference>
<comment type="caution">
    <text evidence="3">The sequence shown here is derived from an EMBL/GenBank/DDBJ whole genome shotgun (WGS) entry which is preliminary data.</text>
</comment>
<feature type="domain" description="Reverse transcriptase" evidence="1">
    <location>
        <begin position="227"/>
        <end position="332"/>
    </location>
</feature>
<evidence type="ECO:0000313" key="4">
    <source>
        <dbReference type="Proteomes" id="UP001328107"/>
    </source>
</evidence>
<dbReference type="InterPro" id="IPR012337">
    <property type="entry name" value="RNaseH-like_sf"/>
</dbReference>
<dbReference type="PANTHER" id="PTHR47331">
    <property type="entry name" value="PHD-TYPE DOMAIN-CONTAINING PROTEIN"/>
    <property type="match status" value="1"/>
</dbReference>
<feature type="non-terminal residue" evidence="3">
    <location>
        <position position="1068"/>
    </location>
</feature>
<proteinExistence type="predicted"/>
<dbReference type="Pfam" id="PF05380">
    <property type="entry name" value="Peptidase_A17"/>
    <property type="match status" value="1"/>
</dbReference>
<dbReference type="GO" id="GO:0003676">
    <property type="term" value="F:nucleic acid binding"/>
    <property type="evidence" value="ECO:0007669"/>
    <property type="project" value="InterPro"/>
</dbReference>
<reference evidence="4" key="1">
    <citation type="submission" date="2022-10" db="EMBL/GenBank/DDBJ databases">
        <title>Genome assembly of Pristionchus species.</title>
        <authorList>
            <person name="Yoshida K."/>
            <person name="Sommer R.J."/>
        </authorList>
    </citation>
    <scope>NUCLEOTIDE SEQUENCE [LARGE SCALE GENOMIC DNA]</scope>
    <source>
        <strain evidence="4">RS5460</strain>
    </source>
</reference>
<dbReference type="AlphaFoldDB" id="A0AAN5D571"/>
<dbReference type="InterPro" id="IPR000477">
    <property type="entry name" value="RT_dom"/>
</dbReference>
<dbReference type="GO" id="GO:0006259">
    <property type="term" value="P:DNA metabolic process"/>
    <property type="evidence" value="ECO:0007669"/>
    <property type="project" value="UniProtKB-ARBA"/>
</dbReference>
<dbReference type="Pfam" id="PF00078">
    <property type="entry name" value="RVT_1"/>
    <property type="match status" value="1"/>
</dbReference>
<evidence type="ECO:0000259" key="1">
    <source>
        <dbReference type="Pfam" id="PF00078"/>
    </source>
</evidence>
<gene>
    <name evidence="3" type="ORF">PMAYCL1PPCAC_26125</name>
</gene>
<protein>
    <recommendedName>
        <fullName evidence="5">Integrase zinc-binding domain-containing protein</fullName>
    </recommendedName>
</protein>
<accession>A0AAN5D571</accession>
<dbReference type="EMBL" id="BTRK01000005">
    <property type="protein sequence ID" value="GMR55930.1"/>
    <property type="molecule type" value="Genomic_DNA"/>
</dbReference>
<dbReference type="Proteomes" id="UP001328107">
    <property type="component" value="Unassembled WGS sequence"/>
</dbReference>
<evidence type="ECO:0000259" key="2">
    <source>
        <dbReference type="Pfam" id="PF17921"/>
    </source>
</evidence>
<dbReference type="Gene3D" id="3.30.420.10">
    <property type="entry name" value="Ribonuclease H-like superfamily/Ribonuclease H"/>
    <property type="match status" value="1"/>
</dbReference>
<keyword evidence="4" id="KW-1185">Reference proteome</keyword>
<dbReference type="InterPro" id="IPR041588">
    <property type="entry name" value="Integrase_H2C2"/>
</dbReference>
<organism evidence="3 4">
    <name type="scientific">Pristionchus mayeri</name>
    <dbReference type="NCBI Taxonomy" id="1317129"/>
    <lineage>
        <taxon>Eukaryota</taxon>
        <taxon>Metazoa</taxon>
        <taxon>Ecdysozoa</taxon>
        <taxon>Nematoda</taxon>
        <taxon>Chromadorea</taxon>
        <taxon>Rhabditida</taxon>
        <taxon>Rhabditina</taxon>
        <taxon>Diplogasteromorpha</taxon>
        <taxon>Diplogasteroidea</taxon>
        <taxon>Neodiplogasteridae</taxon>
        <taxon>Pristionchus</taxon>
    </lineage>
</organism>
<dbReference type="Gene3D" id="1.10.340.70">
    <property type="match status" value="1"/>
</dbReference>
<evidence type="ECO:0000313" key="3">
    <source>
        <dbReference type="EMBL" id="GMR55930.1"/>
    </source>
</evidence>
<dbReference type="SUPFAM" id="SSF56672">
    <property type="entry name" value="DNA/RNA polymerases"/>
    <property type="match status" value="1"/>
</dbReference>
<dbReference type="PANTHER" id="PTHR47331:SF1">
    <property type="entry name" value="GAG-LIKE PROTEIN"/>
    <property type="match status" value="1"/>
</dbReference>
<sequence>MLLSVGDTLELLENSIETRLPFGYRLVQSSIGPIIAGSNKPRAKPFNPVVSALTAHTEETLEQKIERMFSVDPAARVYETTEKEARKNANEIVNKHFDDTVQKQGDEYVVQYSLKPEATTDLPSNYDLAVSRLSSTIRTLSKQRTLLEFYNSIIDDQLALGQIEKVDPDDSSGLIHYLAHQPVLRKDKPSTPLRIVYDASAHLKNKPCLNDMIHPGPSDLEQIPALLLRSRSRVGLIVADVEKAFLQVKLHQSQRNMLRFLWLKDLDKPVSKQNIVIFRFCVTPFGVNASPSILNKVIHHHIKLNSKDCCPKLIHQLISNLYVDNVIINVDQPLSYMYSQSKFLFDSMSMNLRDFASNDQQFIDNVPDSDRAKNDDQKLLGLQWNTRTDQLSIRIPISDKKDKMSKRTMLSAASSPYDPLGFLNPLLLPPRLTIQNLWMTSLKWDEAVDDTTRNNFHEQMREVEKFSLTFNRFSHLSDNDCITLVAFSDASKQAMAACVYSWSPNTIPSLLISKTRLAPIRSNSTIPKMELESLVMGHALIQFTVETLRKEFPSKEIHVYSYSDSAVVLHWCKPEFCKPVGVFVSNRTKKINEIRDQLSTLHSVQYHHPRHVRSEYNPADHATGGLSANEMNEPTHQWWIGPEWLNNEPNSWPNDDLSTLQCPSFLSFPSVCSTVVLPPPMDIIIDLSRFSSFRKAINVTATVFRFISRCASKHPSIHEKLKHLPDSIGVSGNASEKRFAANAVIRLHQERYIPINDPLITRHLIVNDPLTKLWRANTRLTNSRLSTEAKSPIFIPTSSDSTLAKLVISEIHLSSSHSNIDVILNQLKSRYWIPRCRQLAKSVLKQCVPCRKTNNLPFRYPNSPVLPHDRERKTRPFEHCGIDYAGPFYSNKNEKMYVQVITCFSTRLPHLEVVNSLLPSTFIFAFRRFCSRRGTPTHVTSDKATTFKMASTLFSKPDAHEEYLTTLRDCTSRSDPLHANRLAIQSPTRGSLVLVIDDSDTTPRSCWKMAKIISLTDNSATLKSHAGRVIERPLNLLIPLEIHSVEENEPEMIVEKATTVSHPMTTRS</sequence>
<dbReference type="InterPro" id="IPR036397">
    <property type="entry name" value="RNaseH_sf"/>
</dbReference>
<dbReference type="GO" id="GO:0042575">
    <property type="term" value="C:DNA polymerase complex"/>
    <property type="evidence" value="ECO:0007669"/>
    <property type="project" value="UniProtKB-ARBA"/>
</dbReference>
<dbReference type="InterPro" id="IPR043502">
    <property type="entry name" value="DNA/RNA_pol_sf"/>
</dbReference>
<name>A0AAN5D571_9BILA</name>
<feature type="domain" description="Integrase zinc-binding" evidence="2">
    <location>
        <begin position="801"/>
        <end position="855"/>
    </location>
</feature>
<dbReference type="Pfam" id="PF17921">
    <property type="entry name" value="Integrase_H2C2"/>
    <property type="match status" value="1"/>
</dbReference>
<dbReference type="InterPro" id="IPR008042">
    <property type="entry name" value="Retrotrans_Pao"/>
</dbReference>